<gene>
    <name evidence="2" type="ORF">RFI_26554</name>
</gene>
<keyword evidence="3" id="KW-1185">Reference proteome</keyword>
<dbReference type="InterPro" id="IPR020568">
    <property type="entry name" value="Ribosomal_Su5_D2-typ_SF"/>
</dbReference>
<protein>
    <recommendedName>
        <fullName evidence="1">DNA mismatch repair protein S5 domain-containing protein</fullName>
    </recommendedName>
</protein>
<dbReference type="PANTHER" id="PTHR10073:SF52">
    <property type="entry name" value="MISMATCH REPAIR ENDONUCLEASE PMS2"/>
    <property type="match status" value="1"/>
</dbReference>
<dbReference type="EMBL" id="ASPP01023092">
    <property type="protein sequence ID" value="ETO10823.1"/>
    <property type="molecule type" value="Genomic_DNA"/>
</dbReference>
<reference evidence="2 3" key="1">
    <citation type="journal article" date="2013" name="Curr. Biol.">
        <title>The Genome of the Foraminiferan Reticulomyxa filosa.</title>
        <authorList>
            <person name="Glockner G."/>
            <person name="Hulsmann N."/>
            <person name="Schleicher M."/>
            <person name="Noegel A.A."/>
            <person name="Eichinger L."/>
            <person name="Gallinger C."/>
            <person name="Pawlowski J."/>
            <person name="Sierra R."/>
            <person name="Euteneuer U."/>
            <person name="Pillet L."/>
            <person name="Moustafa A."/>
            <person name="Platzer M."/>
            <person name="Groth M."/>
            <person name="Szafranski K."/>
            <person name="Schliwa M."/>
        </authorList>
    </citation>
    <scope>NUCLEOTIDE SEQUENCE [LARGE SCALE GENOMIC DNA]</scope>
</reference>
<dbReference type="InterPro" id="IPR013507">
    <property type="entry name" value="DNA_mismatch_S5_2-like"/>
</dbReference>
<feature type="non-terminal residue" evidence="2">
    <location>
        <position position="1"/>
    </location>
</feature>
<dbReference type="GO" id="GO:0016887">
    <property type="term" value="F:ATP hydrolysis activity"/>
    <property type="evidence" value="ECO:0007669"/>
    <property type="project" value="InterPro"/>
</dbReference>
<organism evidence="2 3">
    <name type="scientific">Reticulomyxa filosa</name>
    <dbReference type="NCBI Taxonomy" id="46433"/>
    <lineage>
        <taxon>Eukaryota</taxon>
        <taxon>Sar</taxon>
        <taxon>Rhizaria</taxon>
        <taxon>Retaria</taxon>
        <taxon>Foraminifera</taxon>
        <taxon>Monothalamids</taxon>
        <taxon>Reticulomyxidae</taxon>
        <taxon>Reticulomyxa</taxon>
    </lineage>
</organism>
<dbReference type="OrthoDB" id="10263226at2759"/>
<dbReference type="SUPFAM" id="SSF54211">
    <property type="entry name" value="Ribosomal protein S5 domain 2-like"/>
    <property type="match status" value="1"/>
</dbReference>
<dbReference type="SMART" id="SM01340">
    <property type="entry name" value="DNA_mis_repair"/>
    <property type="match status" value="1"/>
</dbReference>
<dbReference type="GO" id="GO:0032389">
    <property type="term" value="C:MutLalpha complex"/>
    <property type="evidence" value="ECO:0007669"/>
    <property type="project" value="TreeGrafter"/>
</dbReference>
<sequence length="161" mass="18583">KVAMRCIHISKKARRVEFQTHGNGDLRENIGVVFGQSLLHSLVYIEKTNLLNGTLKKKEYCKNGNDQIVTGTGGSNVGIGRNRNDRQFFYINDRPVDVPKIARMINHCYKHNNITRKHKYPVAILNLKMHAKQYDVNLDPNKRAILLSEETQLIQELKQHH</sequence>
<proteinExistence type="predicted"/>
<name>X6M9Z4_RETFI</name>
<dbReference type="GO" id="GO:0140664">
    <property type="term" value="F:ATP-dependent DNA damage sensor activity"/>
    <property type="evidence" value="ECO:0007669"/>
    <property type="project" value="InterPro"/>
</dbReference>
<evidence type="ECO:0000313" key="3">
    <source>
        <dbReference type="Proteomes" id="UP000023152"/>
    </source>
</evidence>
<dbReference type="GO" id="GO:0005524">
    <property type="term" value="F:ATP binding"/>
    <property type="evidence" value="ECO:0007669"/>
    <property type="project" value="InterPro"/>
</dbReference>
<dbReference type="InterPro" id="IPR014721">
    <property type="entry name" value="Ribsml_uS5_D2-typ_fold_subgr"/>
</dbReference>
<dbReference type="PANTHER" id="PTHR10073">
    <property type="entry name" value="DNA MISMATCH REPAIR PROTEIN MLH, PMS, MUTL"/>
    <property type="match status" value="1"/>
</dbReference>
<dbReference type="GO" id="GO:0006298">
    <property type="term" value="P:mismatch repair"/>
    <property type="evidence" value="ECO:0007669"/>
    <property type="project" value="InterPro"/>
</dbReference>
<dbReference type="AlphaFoldDB" id="X6M9Z4"/>
<dbReference type="GO" id="GO:0030983">
    <property type="term" value="F:mismatched DNA binding"/>
    <property type="evidence" value="ECO:0007669"/>
    <property type="project" value="InterPro"/>
</dbReference>
<dbReference type="InterPro" id="IPR038973">
    <property type="entry name" value="MutL/Mlh/Pms-like"/>
</dbReference>
<evidence type="ECO:0000259" key="1">
    <source>
        <dbReference type="SMART" id="SM01340"/>
    </source>
</evidence>
<dbReference type="Proteomes" id="UP000023152">
    <property type="component" value="Unassembled WGS sequence"/>
</dbReference>
<feature type="domain" description="DNA mismatch repair protein S5" evidence="1">
    <location>
        <begin position="30"/>
        <end position="158"/>
    </location>
</feature>
<dbReference type="Pfam" id="PF01119">
    <property type="entry name" value="DNA_mis_repair"/>
    <property type="match status" value="1"/>
</dbReference>
<accession>X6M9Z4</accession>
<dbReference type="Gene3D" id="3.30.230.10">
    <property type="match status" value="1"/>
</dbReference>
<comment type="caution">
    <text evidence="2">The sequence shown here is derived from an EMBL/GenBank/DDBJ whole genome shotgun (WGS) entry which is preliminary data.</text>
</comment>
<evidence type="ECO:0000313" key="2">
    <source>
        <dbReference type="EMBL" id="ETO10823.1"/>
    </source>
</evidence>